<evidence type="ECO:0000256" key="4">
    <source>
        <dbReference type="ARBA" id="ARBA00022692"/>
    </source>
</evidence>
<evidence type="ECO:0000256" key="7">
    <source>
        <dbReference type="ARBA" id="ARBA00023136"/>
    </source>
</evidence>
<feature type="domain" description="Cation efflux protein cytoplasmic" evidence="10">
    <location>
        <begin position="207"/>
        <end position="281"/>
    </location>
</feature>
<dbReference type="InterPro" id="IPR002524">
    <property type="entry name" value="Cation_efflux"/>
</dbReference>
<gene>
    <name evidence="11" type="ORF">GCM10007103_12180</name>
</gene>
<evidence type="ECO:0000256" key="6">
    <source>
        <dbReference type="ARBA" id="ARBA00022989"/>
    </source>
</evidence>
<dbReference type="Proteomes" id="UP000610456">
    <property type="component" value="Unassembled WGS sequence"/>
</dbReference>
<keyword evidence="6 8" id="KW-1133">Transmembrane helix</keyword>
<evidence type="ECO:0000256" key="3">
    <source>
        <dbReference type="ARBA" id="ARBA00022448"/>
    </source>
</evidence>
<dbReference type="InterPro" id="IPR027470">
    <property type="entry name" value="Cation_efflux_CTD"/>
</dbReference>
<accession>A0A918SCM3</accession>
<reference evidence="11" key="1">
    <citation type="journal article" date="2014" name="Int. J. Syst. Evol. Microbiol.">
        <title>Complete genome sequence of Corynebacterium casei LMG S-19264T (=DSM 44701T), isolated from a smear-ripened cheese.</title>
        <authorList>
            <consortium name="US DOE Joint Genome Institute (JGI-PGF)"/>
            <person name="Walter F."/>
            <person name="Albersmeier A."/>
            <person name="Kalinowski J."/>
            <person name="Ruckert C."/>
        </authorList>
    </citation>
    <scope>NUCLEOTIDE SEQUENCE</scope>
    <source>
        <strain evidence="11">KCTC 12719</strain>
    </source>
</reference>
<proteinExistence type="inferred from homology"/>
<dbReference type="Pfam" id="PF01545">
    <property type="entry name" value="Cation_efflux"/>
    <property type="match status" value="1"/>
</dbReference>
<dbReference type="InterPro" id="IPR027469">
    <property type="entry name" value="Cation_efflux_TMD_sf"/>
</dbReference>
<dbReference type="RefSeq" id="WP_189603808.1">
    <property type="nucleotide sequence ID" value="NZ_BMXB01000002.1"/>
</dbReference>
<evidence type="ECO:0000256" key="8">
    <source>
        <dbReference type="SAM" id="Phobius"/>
    </source>
</evidence>
<feature type="transmembrane region" description="Helical" evidence="8">
    <location>
        <begin position="145"/>
        <end position="168"/>
    </location>
</feature>
<dbReference type="InterPro" id="IPR058533">
    <property type="entry name" value="Cation_efflux_TM"/>
</dbReference>
<keyword evidence="5" id="KW-0862">Zinc</keyword>
<evidence type="ECO:0000259" key="9">
    <source>
        <dbReference type="Pfam" id="PF01545"/>
    </source>
</evidence>
<dbReference type="Pfam" id="PF16916">
    <property type="entry name" value="ZT_dimer"/>
    <property type="match status" value="1"/>
</dbReference>
<keyword evidence="7 8" id="KW-0472">Membrane</keyword>
<keyword evidence="12" id="KW-1185">Reference proteome</keyword>
<feature type="transmembrane region" description="Helical" evidence="8">
    <location>
        <begin position="174"/>
        <end position="192"/>
    </location>
</feature>
<evidence type="ECO:0000256" key="1">
    <source>
        <dbReference type="ARBA" id="ARBA00004141"/>
    </source>
</evidence>
<keyword evidence="3" id="KW-0813">Transport</keyword>
<evidence type="ECO:0000313" key="12">
    <source>
        <dbReference type="Proteomes" id="UP000610456"/>
    </source>
</evidence>
<dbReference type="Gene3D" id="1.20.1510.10">
    <property type="entry name" value="Cation efflux protein transmembrane domain"/>
    <property type="match status" value="1"/>
</dbReference>
<sequence>MAHDHDHNHAGKNLKLAFFLNVSFTIFEIIGGFYVNSVAIISDAIHDLGDSLSLGTSWYLQNKSNQANDAKFSFGYKRFSLLGALINSLVLIAGSVFVVIEAVKRLISPEAADAQGMVIFAIVGVAVNGFAAYKLSGGKSMNEKVISLHLLEDVLGWIAVLVVAIILLFTDLYFLDPALSLLITAYILWGVIKRLKETLFIFLQGVPKDIDLEEVEKSLLAVENISSLHHTHVWSQEGDSHVFTTHIKLKNIRSFEELLRVKSDVKNRLKKYHFDHYTIETELDSETCELEKETAEAVSEN</sequence>
<feature type="transmembrane region" description="Helical" evidence="8">
    <location>
        <begin position="16"/>
        <end position="35"/>
    </location>
</feature>
<evidence type="ECO:0000256" key="2">
    <source>
        <dbReference type="ARBA" id="ARBA00008873"/>
    </source>
</evidence>
<keyword evidence="4 8" id="KW-0812">Transmembrane</keyword>
<dbReference type="GO" id="GO:0016020">
    <property type="term" value="C:membrane"/>
    <property type="evidence" value="ECO:0007669"/>
    <property type="project" value="UniProtKB-SubCell"/>
</dbReference>
<dbReference type="GO" id="GO:0005385">
    <property type="term" value="F:zinc ion transmembrane transporter activity"/>
    <property type="evidence" value="ECO:0007669"/>
    <property type="project" value="TreeGrafter"/>
</dbReference>
<dbReference type="PANTHER" id="PTHR45820">
    <property type="entry name" value="FI23527P1"/>
    <property type="match status" value="1"/>
</dbReference>
<dbReference type="AlphaFoldDB" id="A0A918SCM3"/>
<evidence type="ECO:0000313" key="11">
    <source>
        <dbReference type="EMBL" id="GHA32094.1"/>
    </source>
</evidence>
<dbReference type="GO" id="GO:0006882">
    <property type="term" value="P:intracellular zinc ion homeostasis"/>
    <property type="evidence" value="ECO:0007669"/>
    <property type="project" value="TreeGrafter"/>
</dbReference>
<evidence type="ECO:0000259" key="10">
    <source>
        <dbReference type="Pfam" id="PF16916"/>
    </source>
</evidence>
<comment type="subcellular location">
    <subcellularLocation>
        <location evidence="1">Membrane</location>
        <topology evidence="1">Multi-pass membrane protein</topology>
    </subcellularLocation>
</comment>
<protein>
    <submittedName>
        <fullName evidence="11">Cobalt transporter</fullName>
    </submittedName>
</protein>
<feature type="domain" description="Cation efflux protein transmembrane" evidence="9">
    <location>
        <begin position="14"/>
        <end position="202"/>
    </location>
</feature>
<name>A0A918SCM3_9FLAO</name>
<dbReference type="NCBIfam" id="TIGR01297">
    <property type="entry name" value="CDF"/>
    <property type="match status" value="1"/>
</dbReference>
<feature type="transmembrane region" description="Helical" evidence="8">
    <location>
        <begin position="114"/>
        <end position="133"/>
    </location>
</feature>
<comment type="caution">
    <text evidence="11">The sequence shown here is derived from an EMBL/GenBank/DDBJ whole genome shotgun (WGS) entry which is preliminary data.</text>
</comment>
<comment type="similarity">
    <text evidence="2">Belongs to the cation diffusion facilitator (CDF) transporter (TC 2.A.4) family. SLC30A subfamily.</text>
</comment>
<dbReference type="SUPFAM" id="SSF161111">
    <property type="entry name" value="Cation efflux protein transmembrane domain-like"/>
    <property type="match status" value="1"/>
</dbReference>
<dbReference type="EMBL" id="BMXB01000002">
    <property type="protein sequence ID" value="GHA32094.1"/>
    <property type="molecule type" value="Genomic_DNA"/>
</dbReference>
<evidence type="ECO:0000256" key="5">
    <source>
        <dbReference type="ARBA" id="ARBA00022833"/>
    </source>
</evidence>
<dbReference type="PANTHER" id="PTHR45820:SF4">
    <property type="entry name" value="ZINC TRANSPORTER 63C, ISOFORM F"/>
    <property type="match status" value="1"/>
</dbReference>
<organism evidence="11 12">
    <name type="scientific">Salinimicrobium marinum</name>
    <dbReference type="NCBI Taxonomy" id="680283"/>
    <lineage>
        <taxon>Bacteria</taxon>
        <taxon>Pseudomonadati</taxon>
        <taxon>Bacteroidota</taxon>
        <taxon>Flavobacteriia</taxon>
        <taxon>Flavobacteriales</taxon>
        <taxon>Flavobacteriaceae</taxon>
        <taxon>Salinimicrobium</taxon>
    </lineage>
</organism>
<reference evidence="11" key="2">
    <citation type="submission" date="2020-09" db="EMBL/GenBank/DDBJ databases">
        <authorList>
            <person name="Sun Q."/>
            <person name="Kim S."/>
        </authorList>
    </citation>
    <scope>NUCLEOTIDE SEQUENCE</scope>
    <source>
        <strain evidence="11">KCTC 12719</strain>
    </source>
</reference>
<feature type="transmembrane region" description="Helical" evidence="8">
    <location>
        <begin position="81"/>
        <end position="102"/>
    </location>
</feature>